<dbReference type="Gene3D" id="2.40.170.20">
    <property type="entry name" value="TonB-dependent receptor, beta-barrel domain"/>
    <property type="match status" value="1"/>
</dbReference>
<evidence type="ECO:0000256" key="11">
    <source>
        <dbReference type="PROSITE-ProRule" id="PRU01360"/>
    </source>
</evidence>
<keyword evidence="8 12" id="KW-0798">TonB box</keyword>
<dbReference type="CDD" id="cd01347">
    <property type="entry name" value="ligand_gated_channel"/>
    <property type="match status" value="1"/>
</dbReference>
<dbReference type="SUPFAM" id="SSF56935">
    <property type="entry name" value="Porins"/>
    <property type="match status" value="1"/>
</dbReference>
<sequence>MKNNGLKLLLLSGVVIAALPATAQEQVVLEEIVVTAQKRQQNMQDVPVSVTALSGAALQDQGVRDVQDLGKLAPGLMIQSTDASANPKIFIRGVGLSDFNANAAGAVGIYVDGAYVASPLAQTGQFFDLAQVEVLKGPQGTLYGRNTTGGTINVTTRRPDFTVGGEGRIDYGRYNAITAQAATNAPLVEDKAAMRIAGIWERDDGRTLNRVTGGHVNDTDRWAGRGSLLLTPTDGFEALLQVHGGRNRGDSIHAQSRPLLPGIPAAAGPDGLCAAGLYASGGCTDALGYTDTDGDPYKGDYNLAGKDRVDLIGATLNLRWDLSGVTLYSITAWDHAKRNDVEDTDASPGRLIETTYLAKQRDFSQELRLEAAPTDKVKAVAGLYYLHDYLDTDSQYDVLRDLRPLFTTPDNPTGLSVENNVAMVGFPYRQTTDGYAAFGQVDFSATERLTLTAGLRYSKDKKDFHYASTVEQAVELFDLSADKSFDSVSGRLAAALTLSDDAMAYASYNRGYKSGGFFGGYTRDPADLEAYDDETVDAFEVGTKTEWLNRRLRLNLSGFYYDYQDLQVFQLVERDGLTVQTFDNAASARILGLEFEMTALPVAGLELGLSGSLIDAEYKDFVSRGEDLNGNRLPSTPRWSLTGTVSHSQRLDGIGEIGLTANLSYRSRVYFDSRNLERLSQSSYWLADVTLGWTSDDGAIGAGITVANLFDKDYVVDINNLESFGLDAVNYGRPRRVGGYFRWQY</sequence>
<keyword evidence="7" id="KW-0406">Ion transport</keyword>
<dbReference type="Proteomes" id="UP000234752">
    <property type="component" value="Chromosome eg_2"/>
</dbReference>
<keyword evidence="9 11" id="KW-0472">Membrane</keyword>
<comment type="similarity">
    <text evidence="11 12">Belongs to the TonB-dependent receptor family.</text>
</comment>
<keyword evidence="13" id="KW-0675">Receptor</keyword>
<evidence type="ECO:0000256" key="3">
    <source>
        <dbReference type="ARBA" id="ARBA00022452"/>
    </source>
</evidence>
<dbReference type="Pfam" id="PF07715">
    <property type="entry name" value="Plug"/>
    <property type="match status" value="1"/>
</dbReference>
<dbReference type="Pfam" id="PF00593">
    <property type="entry name" value="TonB_dep_Rec_b-barrel"/>
    <property type="match status" value="1"/>
</dbReference>
<protein>
    <submittedName>
        <fullName evidence="13">TonB-dependent receptor</fullName>
    </submittedName>
</protein>
<name>A0A2K9NH37_9PROT</name>
<dbReference type="InterPro" id="IPR039426">
    <property type="entry name" value="TonB-dep_rcpt-like"/>
</dbReference>
<evidence type="ECO:0000256" key="2">
    <source>
        <dbReference type="ARBA" id="ARBA00022448"/>
    </source>
</evidence>
<dbReference type="KEGG" id="ncb:C0V82_18700"/>
<evidence type="ECO:0000256" key="4">
    <source>
        <dbReference type="ARBA" id="ARBA00022496"/>
    </source>
</evidence>
<dbReference type="PANTHER" id="PTHR32552:SF81">
    <property type="entry name" value="TONB-DEPENDENT OUTER MEMBRANE RECEPTOR"/>
    <property type="match status" value="1"/>
</dbReference>
<dbReference type="GO" id="GO:0006826">
    <property type="term" value="P:iron ion transport"/>
    <property type="evidence" value="ECO:0007669"/>
    <property type="project" value="UniProtKB-KW"/>
</dbReference>
<dbReference type="InterPro" id="IPR012910">
    <property type="entry name" value="Plug_dom"/>
</dbReference>
<evidence type="ECO:0000256" key="8">
    <source>
        <dbReference type="ARBA" id="ARBA00023077"/>
    </source>
</evidence>
<keyword evidence="14" id="KW-1185">Reference proteome</keyword>
<dbReference type="OrthoDB" id="7413795at2"/>
<evidence type="ECO:0000256" key="1">
    <source>
        <dbReference type="ARBA" id="ARBA00004571"/>
    </source>
</evidence>
<keyword evidence="3 11" id="KW-1134">Transmembrane beta strand</keyword>
<keyword evidence="2 11" id="KW-0813">Transport</keyword>
<keyword evidence="6" id="KW-0408">Iron</keyword>
<evidence type="ECO:0000256" key="6">
    <source>
        <dbReference type="ARBA" id="ARBA00023004"/>
    </source>
</evidence>
<dbReference type="PROSITE" id="PS52016">
    <property type="entry name" value="TONB_DEPENDENT_REC_3"/>
    <property type="match status" value="1"/>
</dbReference>
<dbReference type="InterPro" id="IPR036942">
    <property type="entry name" value="Beta-barrel_TonB_sf"/>
</dbReference>
<keyword evidence="5 11" id="KW-0812">Transmembrane</keyword>
<dbReference type="PANTHER" id="PTHR32552">
    <property type="entry name" value="FERRICHROME IRON RECEPTOR-RELATED"/>
    <property type="match status" value="1"/>
</dbReference>
<gene>
    <name evidence="13" type="ORF">C0V82_18700</name>
</gene>
<accession>A0A2K9NH37</accession>
<comment type="subcellular location">
    <subcellularLocation>
        <location evidence="1 11">Cell outer membrane</location>
        <topology evidence="1 11">Multi-pass membrane protein</topology>
    </subcellularLocation>
</comment>
<evidence type="ECO:0000256" key="10">
    <source>
        <dbReference type="ARBA" id="ARBA00023237"/>
    </source>
</evidence>
<evidence type="ECO:0000256" key="9">
    <source>
        <dbReference type="ARBA" id="ARBA00023136"/>
    </source>
</evidence>
<reference evidence="13 14" key="1">
    <citation type="submission" date="2017-12" db="EMBL/GenBank/DDBJ databases">
        <title>Genomes of bacteria within cyanobacterial aggregates.</title>
        <authorList>
            <person name="Cai H."/>
        </authorList>
    </citation>
    <scope>NUCLEOTIDE SEQUENCE [LARGE SCALE GENOMIC DNA]</scope>
    <source>
        <strain evidence="13 14">TH16</strain>
    </source>
</reference>
<dbReference type="RefSeq" id="WP_102113940.1">
    <property type="nucleotide sequence ID" value="NZ_BMGN01000007.1"/>
</dbReference>
<dbReference type="GO" id="GO:0009279">
    <property type="term" value="C:cell outer membrane"/>
    <property type="evidence" value="ECO:0007669"/>
    <property type="project" value="UniProtKB-SubCell"/>
</dbReference>
<evidence type="ECO:0000256" key="12">
    <source>
        <dbReference type="RuleBase" id="RU003357"/>
    </source>
</evidence>
<dbReference type="EMBL" id="CP025612">
    <property type="protein sequence ID" value="AUN32402.1"/>
    <property type="molecule type" value="Genomic_DNA"/>
</dbReference>
<dbReference type="AlphaFoldDB" id="A0A2K9NH37"/>
<organism evidence="13 14">
    <name type="scientific">Niveispirillum cyanobacteriorum</name>
    <dbReference type="NCBI Taxonomy" id="1612173"/>
    <lineage>
        <taxon>Bacteria</taxon>
        <taxon>Pseudomonadati</taxon>
        <taxon>Pseudomonadota</taxon>
        <taxon>Alphaproteobacteria</taxon>
        <taxon>Rhodospirillales</taxon>
        <taxon>Azospirillaceae</taxon>
        <taxon>Niveispirillum</taxon>
    </lineage>
</organism>
<proteinExistence type="inferred from homology"/>
<evidence type="ECO:0000313" key="14">
    <source>
        <dbReference type="Proteomes" id="UP000234752"/>
    </source>
</evidence>
<evidence type="ECO:0000313" key="13">
    <source>
        <dbReference type="EMBL" id="AUN32402.1"/>
    </source>
</evidence>
<keyword evidence="4" id="KW-0410">Iron transport</keyword>
<dbReference type="InterPro" id="IPR000531">
    <property type="entry name" value="Beta-barrel_TonB"/>
</dbReference>
<evidence type="ECO:0000256" key="7">
    <source>
        <dbReference type="ARBA" id="ARBA00023065"/>
    </source>
</evidence>
<evidence type="ECO:0000256" key="5">
    <source>
        <dbReference type="ARBA" id="ARBA00022692"/>
    </source>
</evidence>
<keyword evidence="10 11" id="KW-0998">Cell outer membrane</keyword>